<evidence type="ECO:0000313" key="3">
    <source>
        <dbReference type="Proteomes" id="UP000233551"/>
    </source>
</evidence>
<reference evidence="2 3" key="1">
    <citation type="submission" date="2017-11" db="EMBL/GenBank/DDBJ databases">
        <title>De-novo sequencing of pomegranate (Punica granatum L.) genome.</title>
        <authorList>
            <person name="Akparov Z."/>
            <person name="Amiraslanov A."/>
            <person name="Hajiyeva S."/>
            <person name="Abbasov M."/>
            <person name="Kaur K."/>
            <person name="Hamwieh A."/>
            <person name="Solovyev V."/>
            <person name="Salamov A."/>
            <person name="Braich B."/>
            <person name="Kosarev P."/>
            <person name="Mahmoud A."/>
            <person name="Hajiyev E."/>
            <person name="Babayeva S."/>
            <person name="Izzatullayeva V."/>
            <person name="Mammadov A."/>
            <person name="Mammadov A."/>
            <person name="Sharifova S."/>
            <person name="Ojaghi J."/>
            <person name="Eynullazada K."/>
            <person name="Bayramov B."/>
            <person name="Abdulazimova A."/>
            <person name="Shahmuradov I."/>
        </authorList>
    </citation>
    <scope>NUCLEOTIDE SEQUENCE [LARGE SCALE GENOMIC DNA]</scope>
    <source>
        <strain evidence="3">cv. AG2017</strain>
        <tissue evidence="2">Leaf</tissue>
    </source>
</reference>
<feature type="region of interest" description="Disordered" evidence="1">
    <location>
        <begin position="92"/>
        <end position="118"/>
    </location>
</feature>
<organism evidence="2 3">
    <name type="scientific">Punica granatum</name>
    <name type="common">Pomegranate</name>
    <dbReference type="NCBI Taxonomy" id="22663"/>
    <lineage>
        <taxon>Eukaryota</taxon>
        <taxon>Viridiplantae</taxon>
        <taxon>Streptophyta</taxon>
        <taxon>Embryophyta</taxon>
        <taxon>Tracheophyta</taxon>
        <taxon>Spermatophyta</taxon>
        <taxon>Magnoliopsida</taxon>
        <taxon>eudicotyledons</taxon>
        <taxon>Gunneridae</taxon>
        <taxon>Pentapetalae</taxon>
        <taxon>rosids</taxon>
        <taxon>malvids</taxon>
        <taxon>Myrtales</taxon>
        <taxon>Lythraceae</taxon>
        <taxon>Punica</taxon>
    </lineage>
</organism>
<feature type="region of interest" description="Disordered" evidence="1">
    <location>
        <begin position="184"/>
        <end position="207"/>
    </location>
</feature>
<evidence type="ECO:0000313" key="2">
    <source>
        <dbReference type="EMBL" id="PKI59594.1"/>
    </source>
</evidence>
<protein>
    <submittedName>
        <fullName evidence="2">Uncharacterized protein</fullName>
    </submittedName>
</protein>
<comment type="caution">
    <text evidence="2">The sequence shown here is derived from an EMBL/GenBank/DDBJ whole genome shotgun (WGS) entry which is preliminary data.</text>
</comment>
<feature type="compositionally biased region" description="Basic and acidic residues" evidence="1">
    <location>
        <begin position="93"/>
        <end position="110"/>
    </location>
</feature>
<name>A0A2I0JTG8_PUNGR</name>
<dbReference type="AlphaFoldDB" id="A0A2I0JTG8"/>
<gene>
    <name evidence="2" type="ORF">CRG98_020003</name>
</gene>
<evidence type="ECO:0000256" key="1">
    <source>
        <dbReference type="SAM" id="MobiDB-lite"/>
    </source>
</evidence>
<proteinExistence type="predicted"/>
<dbReference type="Proteomes" id="UP000233551">
    <property type="component" value="Unassembled WGS sequence"/>
</dbReference>
<accession>A0A2I0JTG8</accession>
<keyword evidence="3" id="KW-1185">Reference proteome</keyword>
<dbReference type="EMBL" id="PGOL01001263">
    <property type="protein sequence ID" value="PKI59594.1"/>
    <property type="molecule type" value="Genomic_DNA"/>
</dbReference>
<sequence length="207" mass="22716">MPLSREFTLFEKNGGNSVNRGGFGRIGLLGIGSDWDAGQTGPLRSGLGRVGCWARRAAAGLGCWAEWAVGPNWAAGQVIVRGSYSPETWSDLQETRKPMRMKTEPREGRRNPSGSDGVIRSRVTLGGSLYARKMIAGVAGHSVTESRERRELEDGEVRGTASWVGLGGDREVFDDELRVRLRPPEKRTSRSSGKIKILSPRWRLPDP</sequence>